<protein>
    <submittedName>
        <fullName evidence="3">Uncharacterized protein</fullName>
    </submittedName>
</protein>
<evidence type="ECO:0000313" key="4">
    <source>
        <dbReference type="Proteomes" id="UP001565368"/>
    </source>
</evidence>
<gene>
    <name evidence="3" type="ORF">Q8F55_000670</name>
</gene>
<keyword evidence="2" id="KW-0732">Signal</keyword>
<feature type="region of interest" description="Disordered" evidence="1">
    <location>
        <begin position="23"/>
        <end position="62"/>
    </location>
</feature>
<dbReference type="GeneID" id="95981713"/>
<comment type="caution">
    <text evidence="3">The sequence shown here is derived from an EMBL/GenBank/DDBJ whole genome shotgun (WGS) entry which is preliminary data.</text>
</comment>
<sequence length="78" mass="8262">MLPALLLLLGAAASLAAPIPKADTDAHPQIWGGGSGGPRWKKDAEPHAEPHAEPQGWWGGGDGAPHWKKEVCEKDNCY</sequence>
<feature type="compositionally biased region" description="Basic and acidic residues" evidence="1">
    <location>
        <begin position="40"/>
        <end position="52"/>
    </location>
</feature>
<organism evidence="3 4">
    <name type="scientific">Vanrija albida</name>
    <dbReference type="NCBI Taxonomy" id="181172"/>
    <lineage>
        <taxon>Eukaryota</taxon>
        <taxon>Fungi</taxon>
        <taxon>Dikarya</taxon>
        <taxon>Basidiomycota</taxon>
        <taxon>Agaricomycotina</taxon>
        <taxon>Tremellomycetes</taxon>
        <taxon>Trichosporonales</taxon>
        <taxon>Trichosporonaceae</taxon>
        <taxon>Vanrija</taxon>
    </lineage>
</organism>
<keyword evidence="4" id="KW-1185">Reference proteome</keyword>
<feature type="chain" id="PRO_5045364001" evidence="2">
    <location>
        <begin position="17"/>
        <end position="78"/>
    </location>
</feature>
<proteinExistence type="predicted"/>
<accession>A0ABR3QEX2</accession>
<name>A0ABR3QEX2_9TREE</name>
<feature type="signal peptide" evidence="2">
    <location>
        <begin position="1"/>
        <end position="16"/>
    </location>
</feature>
<reference evidence="3 4" key="1">
    <citation type="submission" date="2023-08" db="EMBL/GenBank/DDBJ databases">
        <title>Annotated Genome Sequence of Vanrija albida AlHP1.</title>
        <authorList>
            <person name="Herzog R."/>
        </authorList>
    </citation>
    <scope>NUCLEOTIDE SEQUENCE [LARGE SCALE GENOMIC DNA]</scope>
    <source>
        <strain evidence="3 4">AlHP1</strain>
    </source>
</reference>
<evidence type="ECO:0000256" key="1">
    <source>
        <dbReference type="SAM" id="MobiDB-lite"/>
    </source>
</evidence>
<dbReference type="EMBL" id="JBBXJM010000001">
    <property type="protein sequence ID" value="KAL1412921.1"/>
    <property type="molecule type" value="Genomic_DNA"/>
</dbReference>
<dbReference type="Proteomes" id="UP001565368">
    <property type="component" value="Unassembled WGS sequence"/>
</dbReference>
<evidence type="ECO:0000313" key="3">
    <source>
        <dbReference type="EMBL" id="KAL1412921.1"/>
    </source>
</evidence>
<dbReference type="RefSeq" id="XP_069212865.1">
    <property type="nucleotide sequence ID" value="XM_069349321.1"/>
</dbReference>
<evidence type="ECO:0000256" key="2">
    <source>
        <dbReference type="SAM" id="SignalP"/>
    </source>
</evidence>